<dbReference type="EMBL" id="CP006965">
    <property type="protein sequence ID" value="AHF80392.1"/>
    <property type="molecule type" value="Genomic_DNA"/>
</dbReference>
<dbReference type="Proteomes" id="UP000019027">
    <property type="component" value="Chromosome"/>
</dbReference>
<reference evidence="1 2" key="1">
    <citation type="journal article" date="2014" name="Int. J. Syst. Evol. Microbiol.">
        <title>Thermococcus paralvinellae sp. nov. and Thermococcus cleftensis sp. nov. of hyperthermophilic heterotrophs from deep-sea hydrothermal vents.</title>
        <authorList>
            <person name="Hensley S.A."/>
            <person name="Jung J.H."/>
            <person name="Park C.S."/>
            <person name="Holden J.F."/>
        </authorList>
    </citation>
    <scope>NUCLEOTIDE SEQUENCE [LARGE SCALE GENOMIC DNA]</scope>
    <source>
        <strain evidence="1 2">ES1</strain>
    </source>
</reference>
<dbReference type="STRING" id="582419.TES1_1008"/>
<dbReference type="GeneID" id="24905956"/>
<sequence length="151" mass="18008">MLKEIIQLSKGVILITGNAKKITRILLNTWLSNGMTFLVEYLPFDVRYPENVFIGDLNKGVEFDGYLIYNLLSRSKNERARIYEWIKEHHDKLILIYETKYMKDSALRYGIKELINYLIAYKRETLGFERIDVYKFKEGKVVEKKTFVRRV</sequence>
<name>W0I6N0_9EURY</name>
<gene>
    <name evidence="1" type="ORF">TES1_1008</name>
</gene>
<organism evidence="1 2">
    <name type="scientific">Thermococcus paralvinellae</name>
    <dbReference type="NCBI Taxonomy" id="582419"/>
    <lineage>
        <taxon>Archaea</taxon>
        <taxon>Methanobacteriati</taxon>
        <taxon>Methanobacteriota</taxon>
        <taxon>Thermococci</taxon>
        <taxon>Thermococcales</taxon>
        <taxon>Thermococcaceae</taxon>
        <taxon>Thermococcus</taxon>
    </lineage>
</organism>
<accession>W0I6N0</accession>
<protein>
    <submittedName>
        <fullName evidence="1">Uncharacterized protein</fullName>
    </submittedName>
</protein>
<proteinExistence type="predicted"/>
<keyword evidence="2" id="KW-1185">Reference proteome</keyword>
<dbReference type="RefSeq" id="WP_042682735.1">
    <property type="nucleotide sequence ID" value="NZ_CP006965.1"/>
</dbReference>
<dbReference type="AlphaFoldDB" id="W0I6N0"/>
<evidence type="ECO:0000313" key="1">
    <source>
        <dbReference type="EMBL" id="AHF80392.1"/>
    </source>
</evidence>
<evidence type="ECO:0000313" key="2">
    <source>
        <dbReference type="Proteomes" id="UP000019027"/>
    </source>
</evidence>
<dbReference type="OrthoDB" id="103563at2157"/>
<dbReference type="KEGG" id="ths:TES1_1008"/>
<dbReference type="HOGENOM" id="CLU_146473_0_0_2"/>